<organism evidence="1 2">
    <name type="scientific">Cytospora schulzeri</name>
    <dbReference type="NCBI Taxonomy" id="448051"/>
    <lineage>
        <taxon>Eukaryota</taxon>
        <taxon>Fungi</taxon>
        <taxon>Dikarya</taxon>
        <taxon>Ascomycota</taxon>
        <taxon>Pezizomycotina</taxon>
        <taxon>Sordariomycetes</taxon>
        <taxon>Sordariomycetidae</taxon>
        <taxon>Diaporthales</taxon>
        <taxon>Cytosporaceae</taxon>
        <taxon>Cytospora</taxon>
    </lineage>
</organism>
<reference evidence="1 2" key="1">
    <citation type="submission" date="2015-09" db="EMBL/GenBank/DDBJ databases">
        <title>Host preference determinants of Valsa canker pathogens revealed by comparative genomics.</title>
        <authorList>
            <person name="Yin Z."/>
            <person name="Huang L."/>
        </authorList>
    </citation>
    <scope>NUCLEOTIDE SEQUENCE [LARGE SCALE GENOMIC DNA]</scope>
    <source>
        <strain evidence="1 2">03-1</strain>
    </source>
</reference>
<proteinExistence type="predicted"/>
<dbReference type="Proteomes" id="UP000283895">
    <property type="component" value="Unassembled WGS sequence"/>
</dbReference>
<sequence>MKPVTGRGGYNDTGIDIRHVARLRHHLTHLSKPTPTSNTEYDKAMTRHIKELLPQLEEGKGNEKKALKY</sequence>
<evidence type="ECO:0000313" key="2">
    <source>
        <dbReference type="Proteomes" id="UP000283895"/>
    </source>
</evidence>
<dbReference type="EMBL" id="LKEA01000035">
    <property type="protein sequence ID" value="ROV95710.1"/>
    <property type="molecule type" value="Genomic_DNA"/>
</dbReference>
<name>A0A423VXF4_9PEZI</name>
<dbReference type="AlphaFoldDB" id="A0A423VXF4"/>
<keyword evidence="2" id="KW-1185">Reference proteome</keyword>
<gene>
    <name evidence="1" type="ORF">VMCG_07604</name>
</gene>
<protein>
    <submittedName>
        <fullName evidence="1">Uncharacterized protein</fullName>
    </submittedName>
</protein>
<comment type="caution">
    <text evidence="1">The sequence shown here is derived from an EMBL/GenBank/DDBJ whole genome shotgun (WGS) entry which is preliminary data.</text>
</comment>
<accession>A0A423VXF4</accession>
<evidence type="ECO:0000313" key="1">
    <source>
        <dbReference type="EMBL" id="ROV95710.1"/>
    </source>
</evidence>